<dbReference type="GO" id="GO:0016740">
    <property type="term" value="F:transferase activity"/>
    <property type="evidence" value="ECO:0007669"/>
    <property type="project" value="UniProtKB-KW"/>
</dbReference>
<reference evidence="2 3" key="1">
    <citation type="submission" date="2018-02" db="EMBL/GenBank/DDBJ databases">
        <title>Draft genome of wild Prunus yedoensis var. nudiflora.</title>
        <authorList>
            <person name="Baek S."/>
            <person name="Kim J.-H."/>
            <person name="Choi K."/>
            <person name="Kim G.-B."/>
            <person name="Cho A."/>
            <person name="Jang H."/>
            <person name="Shin C.-H."/>
            <person name="Yu H.-J."/>
            <person name="Mun J.-H."/>
        </authorList>
    </citation>
    <scope>NUCLEOTIDE SEQUENCE [LARGE SCALE GENOMIC DNA]</scope>
    <source>
        <strain evidence="3">cv. Jeju island</strain>
        <tissue evidence="2">Leaf</tissue>
    </source>
</reference>
<keyword evidence="2" id="KW-0808">Transferase</keyword>
<gene>
    <name evidence="2" type="ORF">Pyn_37824</name>
</gene>
<sequence>MEEALKQCASINHSLNGTSYDFNSVHKENVNINMLCDINVLDPRVSNTKGAPKRVNNQNSNGKKYNKKPKKAQANLGLSNDGMESSLLREEQTHTRNDASDNYKDTHECLQQIEQLIHIKEDLHMKSGKMSGEVKSYIFEEEK</sequence>
<feature type="region of interest" description="Disordered" evidence="1">
    <location>
        <begin position="45"/>
        <end position="104"/>
    </location>
</feature>
<dbReference type="AlphaFoldDB" id="A0A314UQF5"/>
<evidence type="ECO:0000313" key="2">
    <source>
        <dbReference type="EMBL" id="PQM39631.1"/>
    </source>
</evidence>
<feature type="compositionally biased region" description="Polar residues" evidence="1">
    <location>
        <begin position="45"/>
        <end position="62"/>
    </location>
</feature>
<evidence type="ECO:0000256" key="1">
    <source>
        <dbReference type="SAM" id="MobiDB-lite"/>
    </source>
</evidence>
<proteinExistence type="predicted"/>
<dbReference type="Proteomes" id="UP000250321">
    <property type="component" value="Unassembled WGS sequence"/>
</dbReference>
<protein>
    <submittedName>
        <fullName evidence="2">Soyasaponin III rhamnosyltransferase-like</fullName>
    </submittedName>
</protein>
<name>A0A314UQF5_PRUYE</name>
<dbReference type="EMBL" id="PJQY01003173">
    <property type="protein sequence ID" value="PQM39631.1"/>
    <property type="molecule type" value="Genomic_DNA"/>
</dbReference>
<feature type="compositionally biased region" description="Basic and acidic residues" evidence="1">
    <location>
        <begin position="87"/>
        <end position="104"/>
    </location>
</feature>
<evidence type="ECO:0000313" key="3">
    <source>
        <dbReference type="Proteomes" id="UP000250321"/>
    </source>
</evidence>
<accession>A0A314UQF5</accession>
<keyword evidence="3" id="KW-1185">Reference proteome</keyword>
<comment type="caution">
    <text evidence="2">The sequence shown here is derived from an EMBL/GenBank/DDBJ whole genome shotgun (WGS) entry which is preliminary data.</text>
</comment>
<organism evidence="2 3">
    <name type="scientific">Prunus yedoensis var. nudiflora</name>
    <dbReference type="NCBI Taxonomy" id="2094558"/>
    <lineage>
        <taxon>Eukaryota</taxon>
        <taxon>Viridiplantae</taxon>
        <taxon>Streptophyta</taxon>
        <taxon>Embryophyta</taxon>
        <taxon>Tracheophyta</taxon>
        <taxon>Spermatophyta</taxon>
        <taxon>Magnoliopsida</taxon>
        <taxon>eudicotyledons</taxon>
        <taxon>Gunneridae</taxon>
        <taxon>Pentapetalae</taxon>
        <taxon>rosids</taxon>
        <taxon>fabids</taxon>
        <taxon>Rosales</taxon>
        <taxon>Rosaceae</taxon>
        <taxon>Amygdaloideae</taxon>
        <taxon>Amygdaleae</taxon>
        <taxon>Prunus</taxon>
    </lineage>
</organism>